<evidence type="ECO:0000259" key="1">
    <source>
        <dbReference type="Pfam" id="PF01979"/>
    </source>
</evidence>
<dbReference type="EMBL" id="JACRSP010000002">
    <property type="protein sequence ID" value="MBC8536178.1"/>
    <property type="molecule type" value="Genomic_DNA"/>
</dbReference>
<evidence type="ECO:0000313" key="2">
    <source>
        <dbReference type="EMBL" id="MBC8536178.1"/>
    </source>
</evidence>
<keyword evidence="3" id="KW-1185">Reference proteome</keyword>
<dbReference type="PANTHER" id="PTHR43135:SF3">
    <property type="entry name" value="ALPHA-D-RIBOSE 1-METHYLPHOSPHONATE 5-TRIPHOSPHATE DIPHOSPHATASE"/>
    <property type="match status" value="1"/>
</dbReference>
<reference evidence="2" key="1">
    <citation type="submission" date="2020-08" db="EMBL/GenBank/DDBJ databases">
        <title>Genome public.</title>
        <authorList>
            <person name="Liu C."/>
            <person name="Sun Q."/>
        </authorList>
    </citation>
    <scope>NUCLEOTIDE SEQUENCE</scope>
    <source>
        <strain evidence="2">BX7</strain>
    </source>
</reference>
<dbReference type="Gene3D" id="3.20.20.140">
    <property type="entry name" value="Metal-dependent hydrolases"/>
    <property type="match status" value="1"/>
</dbReference>
<protein>
    <submittedName>
        <fullName evidence="2">Amidohydrolase family protein</fullName>
    </submittedName>
</protein>
<dbReference type="AlphaFoldDB" id="A0A926HUD4"/>
<evidence type="ECO:0000313" key="3">
    <source>
        <dbReference type="Proteomes" id="UP000620366"/>
    </source>
</evidence>
<dbReference type="InterPro" id="IPR032466">
    <property type="entry name" value="Metal_Hydrolase"/>
</dbReference>
<dbReference type="SUPFAM" id="SSF51556">
    <property type="entry name" value="Metallo-dependent hydrolases"/>
    <property type="match status" value="1"/>
</dbReference>
<dbReference type="InterPro" id="IPR057744">
    <property type="entry name" value="OTAase-like"/>
</dbReference>
<sequence>MKKAIKCGKLLDTLNKKVLTDQVILIEDDRITAVESLRGFEAPEGCEIIDLSDKFVMPGLIDSHVHLAYDKSTAFFMRDAAGTVMVDTLMRAKKNMLAGFTMVRDCGCVHYVGVSARDAIKKGLAWGPRIAACGWPMMATADIGFAPHITGQLSPNHIVDGVENIRQFTREVVRNHVDFVKMMVTAGVMSPGDEPGGQRYTEQEVRAAAEIADLHGLPFSCHAHGARGIKTAVRAGATSIEHCTMADEEGIHMMAERGTYLVPTIVATVGIAEQPKGSLPANIFKKLDICMAHHKGAVQLAVKEGVKFAFGTDAATPGNTHGTQTREFGLMVDYGLSTMDALLSATVNGADLNRVSKDLGSITPGKYADVVAYSEDPFDDISTMNRVNFVMKGGEVYKRDGEALYPITL</sequence>
<dbReference type="InterPro" id="IPR006680">
    <property type="entry name" value="Amidohydro-rel"/>
</dbReference>
<accession>A0A926HUD4</accession>
<gene>
    <name evidence="2" type="ORF">H8695_05665</name>
</gene>
<feature type="domain" description="Amidohydrolase-related" evidence="1">
    <location>
        <begin position="55"/>
        <end position="396"/>
    </location>
</feature>
<comment type="caution">
    <text evidence="2">The sequence shown here is derived from an EMBL/GenBank/DDBJ whole genome shotgun (WGS) entry which is preliminary data.</text>
</comment>
<dbReference type="GO" id="GO:0016810">
    <property type="term" value="F:hydrolase activity, acting on carbon-nitrogen (but not peptide) bonds"/>
    <property type="evidence" value="ECO:0007669"/>
    <property type="project" value="InterPro"/>
</dbReference>
<name>A0A926HUD4_9FIRM</name>
<dbReference type="SUPFAM" id="SSF51338">
    <property type="entry name" value="Composite domain of metallo-dependent hydrolases"/>
    <property type="match status" value="1"/>
</dbReference>
<dbReference type="Gene3D" id="2.30.40.10">
    <property type="entry name" value="Urease, subunit C, domain 1"/>
    <property type="match status" value="1"/>
</dbReference>
<dbReference type="Pfam" id="PF01979">
    <property type="entry name" value="Amidohydro_1"/>
    <property type="match status" value="1"/>
</dbReference>
<dbReference type="InterPro" id="IPR051781">
    <property type="entry name" value="Metallo-dep_Hydrolase"/>
</dbReference>
<proteinExistence type="predicted"/>
<organism evidence="2 3">
    <name type="scientific">Feifania hominis</name>
    <dbReference type="NCBI Taxonomy" id="2763660"/>
    <lineage>
        <taxon>Bacteria</taxon>
        <taxon>Bacillati</taxon>
        <taxon>Bacillota</taxon>
        <taxon>Clostridia</taxon>
        <taxon>Eubacteriales</taxon>
        <taxon>Feifaniaceae</taxon>
        <taxon>Feifania</taxon>
    </lineage>
</organism>
<dbReference type="InterPro" id="IPR011059">
    <property type="entry name" value="Metal-dep_hydrolase_composite"/>
</dbReference>
<dbReference type="RefSeq" id="WP_249299930.1">
    <property type="nucleotide sequence ID" value="NZ_JACRSP010000002.1"/>
</dbReference>
<dbReference type="Proteomes" id="UP000620366">
    <property type="component" value="Unassembled WGS sequence"/>
</dbReference>
<dbReference type="CDD" id="cd01299">
    <property type="entry name" value="Met_dep_hydrolase_A"/>
    <property type="match status" value="1"/>
</dbReference>
<dbReference type="PANTHER" id="PTHR43135">
    <property type="entry name" value="ALPHA-D-RIBOSE 1-METHYLPHOSPHONATE 5-TRIPHOSPHATE DIPHOSPHATASE"/>
    <property type="match status" value="1"/>
</dbReference>